<evidence type="ECO:0000313" key="9">
    <source>
        <dbReference type="EMBL" id="KKN44902.1"/>
    </source>
</evidence>
<gene>
    <name evidence="9" type="ORF">LCGC14_0688520</name>
</gene>
<evidence type="ECO:0000259" key="8">
    <source>
        <dbReference type="PROSITE" id="PS51379"/>
    </source>
</evidence>
<dbReference type="Pfam" id="PF12797">
    <property type="entry name" value="Fer4_2"/>
    <property type="match status" value="1"/>
</dbReference>
<feature type="domain" description="4Fe-4S ferredoxin-type" evidence="8">
    <location>
        <begin position="83"/>
        <end position="116"/>
    </location>
</feature>
<protein>
    <recommendedName>
        <fullName evidence="8">4Fe-4S ferredoxin-type domain-containing protein</fullName>
    </recommendedName>
</protein>
<keyword evidence="4" id="KW-0677">Repeat</keyword>
<dbReference type="CDD" id="cd16371">
    <property type="entry name" value="DMSOR_beta_like"/>
    <property type="match status" value="1"/>
</dbReference>
<sequence>MTQYGFYIDQTRCIGCYTCVVACKDWHDTKAGPANWMRIKEIEKGRFPDLYLAFLPSACFHCMEPACLKACPVDAITKRESDGIVVVDQELCLGKTECGSKCLKVCPWDAPQFGAEENAKMEKCNLCVDRVENRKQTICVEACPVYALDVGDIDKITKKYQTYNEAEGFKSSDNIRPSVVFKPKEI</sequence>
<reference evidence="9" key="1">
    <citation type="journal article" date="2015" name="Nature">
        <title>Complex archaea that bridge the gap between prokaryotes and eukaryotes.</title>
        <authorList>
            <person name="Spang A."/>
            <person name="Saw J.H."/>
            <person name="Jorgensen S.L."/>
            <person name="Zaremba-Niedzwiedzka K."/>
            <person name="Martijn J."/>
            <person name="Lind A.E."/>
            <person name="van Eijk R."/>
            <person name="Schleper C."/>
            <person name="Guy L."/>
            <person name="Ettema T.J."/>
        </authorList>
    </citation>
    <scope>NUCLEOTIDE SEQUENCE</scope>
</reference>
<dbReference type="InterPro" id="IPR017896">
    <property type="entry name" value="4Fe4S_Fe-S-bd"/>
</dbReference>
<keyword evidence="3" id="KW-0479">Metal-binding</keyword>
<feature type="domain" description="4Fe-4S ferredoxin-type" evidence="8">
    <location>
        <begin position="50"/>
        <end position="81"/>
    </location>
</feature>
<evidence type="ECO:0000256" key="4">
    <source>
        <dbReference type="ARBA" id="ARBA00022737"/>
    </source>
</evidence>
<accession>A0A0F9R6I9</accession>
<feature type="domain" description="4Fe-4S ferredoxin-type" evidence="8">
    <location>
        <begin position="4"/>
        <end position="32"/>
    </location>
</feature>
<evidence type="ECO:0000256" key="6">
    <source>
        <dbReference type="ARBA" id="ARBA00023004"/>
    </source>
</evidence>
<evidence type="ECO:0000256" key="7">
    <source>
        <dbReference type="ARBA" id="ARBA00023014"/>
    </source>
</evidence>
<evidence type="ECO:0000256" key="3">
    <source>
        <dbReference type="ARBA" id="ARBA00022723"/>
    </source>
</evidence>
<dbReference type="PROSITE" id="PS51379">
    <property type="entry name" value="4FE4S_FER_2"/>
    <property type="match status" value="3"/>
</dbReference>
<dbReference type="InterPro" id="IPR050954">
    <property type="entry name" value="ET_IronSulfur_Cluster-Binding"/>
</dbReference>
<dbReference type="Gene3D" id="3.30.70.20">
    <property type="match status" value="2"/>
</dbReference>
<dbReference type="SUPFAM" id="SSF54862">
    <property type="entry name" value="4Fe-4S ferredoxins"/>
    <property type="match status" value="1"/>
</dbReference>
<dbReference type="EMBL" id="LAZR01001421">
    <property type="protein sequence ID" value="KKN44902.1"/>
    <property type="molecule type" value="Genomic_DNA"/>
</dbReference>
<dbReference type="AlphaFoldDB" id="A0A0F9R6I9"/>
<proteinExistence type="predicted"/>
<evidence type="ECO:0000256" key="1">
    <source>
        <dbReference type="ARBA" id="ARBA00022448"/>
    </source>
</evidence>
<keyword evidence="2" id="KW-0004">4Fe-4S</keyword>
<name>A0A0F9R6I9_9ZZZZ</name>
<organism evidence="9">
    <name type="scientific">marine sediment metagenome</name>
    <dbReference type="NCBI Taxonomy" id="412755"/>
    <lineage>
        <taxon>unclassified sequences</taxon>
        <taxon>metagenomes</taxon>
        <taxon>ecological metagenomes</taxon>
    </lineage>
</organism>
<dbReference type="GO" id="GO:0051539">
    <property type="term" value="F:4 iron, 4 sulfur cluster binding"/>
    <property type="evidence" value="ECO:0007669"/>
    <property type="project" value="UniProtKB-KW"/>
</dbReference>
<evidence type="ECO:0000256" key="5">
    <source>
        <dbReference type="ARBA" id="ARBA00022982"/>
    </source>
</evidence>
<dbReference type="PANTHER" id="PTHR43177:SF5">
    <property type="entry name" value="ANAEROBIC DIMETHYL SULFOXIDE REDUCTASE CHAIN B-RELATED"/>
    <property type="match status" value="1"/>
</dbReference>
<dbReference type="Pfam" id="PF13247">
    <property type="entry name" value="Fer4_11"/>
    <property type="match status" value="1"/>
</dbReference>
<dbReference type="GO" id="GO:0046872">
    <property type="term" value="F:metal ion binding"/>
    <property type="evidence" value="ECO:0007669"/>
    <property type="project" value="UniProtKB-KW"/>
</dbReference>
<keyword evidence="5" id="KW-0249">Electron transport</keyword>
<keyword evidence="1" id="KW-0813">Transport</keyword>
<comment type="caution">
    <text evidence="9">The sequence shown here is derived from an EMBL/GenBank/DDBJ whole genome shotgun (WGS) entry which is preliminary data.</text>
</comment>
<keyword evidence="7" id="KW-0411">Iron-sulfur</keyword>
<dbReference type="PANTHER" id="PTHR43177">
    <property type="entry name" value="PROTEIN NRFC"/>
    <property type="match status" value="1"/>
</dbReference>
<evidence type="ECO:0000256" key="2">
    <source>
        <dbReference type="ARBA" id="ARBA00022485"/>
    </source>
</evidence>
<keyword evidence="6" id="KW-0408">Iron</keyword>